<dbReference type="Pfam" id="PF09228">
    <property type="entry name" value="Prok-TraM"/>
    <property type="match status" value="1"/>
</dbReference>
<dbReference type="InterPro" id="IPR036336">
    <property type="entry name" value="Tscrpt_rep_TraM_sf"/>
</dbReference>
<reference evidence="1 2" key="1">
    <citation type="submission" date="2016-01" db="EMBL/GenBank/DDBJ databases">
        <authorList>
            <person name="Regsiter A."/>
            <person name="william w."/>
        </authorList>
    </citation>
    <scope>NUCLEOTIDE SEQUENCE [LARGE SCALE GENOMIC DNA]</scope>
    <source>
        <strain evidence="1 2">CFBP 5494</strain>
    </source>
</reference>
<evidence type="ECO:0000313" key="2">
    <source>
        <dbReference type="Proteomes" id="UP000191933"/>
    </source>
</evidence>
<evidence type="ECO:0000313" key="1">
    <source>
        <dbReference type="EMBL" id="CUX01589.1"/>
    </source>
</evidence>
<dbReference type="GO" id="GO:0045892">
    <property type="term" value="P:negative regulation of DNA-templated transcription"/>
    <property type="evidence" value="ECO:0007669"/>
    <property type="project" value="InterPro"/>
</dbReference>
<dbReference type="InterPro" id="IPR015309">
    <property type="entry name" value="Tscrpt_rep_TraM"/>
</dbReference>
<sequence length="118" mass="12989">MFAGAYRRQYLKGWITMEFQDATVSGACELRPVIGLTRGLPSGELELLAVSAIRLHRQLLEKADQLFKALPQDYRTGKAAGGAQHLEYIEAMIEMHAQMGALNTLIGLLGYIPNVSVN</sequence>
<organism evidence="1 2">
    <name type="scientific">Agrobacterium genomosp. 2 str. CFBP 5494</name>
    <dbReference type="NCBI Taxonomy" id="1183436"/>
    <lineage>
        <taxon>Bacteria</taxon>
        <taxon>Pseudomonadati</taxon>
        <taxon>Pseudomonadota</taxon>
        <taxon>Alphaproteobacteria</taxon>
        <taxon>Hyphomicrobiales</taxon>
        <taxon>Rhizobiaceae</taxon>
        <taxon>Rhizobium/Agrobacterium group</taxon>
        <taxon>Agrobacterium</taxon>
        <taxon>Agrobacterium tumefaciens complex</taxon>
    </lineage>
</organism>
<proteinExistence type="predicted"/>
<protein>
    <submittedName>
        <fullName evidence="1">Transcriptional repressor TraM</fullName>
    </submittedName>
</protein>
<dbReference type="Gene3D" id="1.10.287.160">
    <property type="entry name" value="HR1 repeat"/>
    <property type="match status" value="1"/>
</dbReference>
<dbReference type="AlphaFoldDB" id="A0A9W5F5E2"/>
<comment type="caution">
    <text evidence="1">The sequence shown here is derived from an EMBL/GenBank/DDBJ whole genome shotgun (WGS) entry which is preliminary data.</text>
</comment>
<gene>
    <name evidence="1" type="primary">traM</name>
    <name evidence="1" type="ORF">AGR2A_pa20001</name>
</gene>
<dbReference type="SUPFAM" id="SSF109631">
    <property type="entry name" value="Transcriptional repressor TraM"/>
    <property type="match status" value="1"/>
</dbReference>
<dbReference type="EMBL" id="FBVY01000040">
    <property type="protein sequence ID" value="CUX01589.1"/>
    <property type="molecule type" value="Genomic_DNA"/>
</dbReference>
<dbReference type="Proteomes" id="UP000191933">
    <property type="component" value="Unassembled WGS sequence"/>
</dbReference>
<accession>A0A9W5F5E2</accession>
<keyword evidence="2" id="KW-1185">Reference proteome</keyword>
<name>A0A9W5F5E2_9HYPH</name>